<dbReference type="GO" id="GO:0007165">
    <property type="term" value="P:signal transduction"/>
    <property type="evidence" value="ECO:0007669"/>
    <property type="project" value="InterPro"/>
</dbReference>
<comment type="caution">
    <text evidence="14">The sequence shown here is derived from an EMBL/GenBank/DDBJ whole genome shotgun (WGS) entry which is preliminary data.</text>
</comment>
<dbReference type="PROSITE" id="PS50104">
    <property type="entry name" value="TIR"/>
    <property type="match status" value="1"/>
</dbReference>
<evidence type="ECO:0000256" key="9">
    <source>
        <dbReference type="ARBA" id="ARBA00023170"/>
    </source>
</evidence>
<dbReference type="Pfam" id="PF13306">
    <property type="entry name" value="LRR_5"/>
    <property type="match status" value="1"/>
</dbReference>
<feature type="chain" id="PRO_5022061752" description="TIR domain-containing protein" evidence="12">
    <location>
        <begin position="29"/>
        <end position="918"/>
    </location>
</feature>
<evidence type="ECO:0000256" key="4">
    <source>
        <dbReference type="ARBA" id="ARBA00022692"/>
    </source>
</evidence>
<dbReference type="InterPro" id="IPR032675">
    <property type="entry name" value="LRR_dom_sf"/>
</dbReference>
<accession>A0A553P285</accession>
<dbReference type="Pfam" id="PF13676">
    <property type="entry name" value="TIR_2"/>
    <property type="match status" value="1"/>
</dbReference>
<keyword evidence="15" id="KW-1185">Reference proteome</keyword>
<dbReference type="SMART" id="SM00255">
    <property type="entry name" value="TIR"/>
    <property type="match status" value="1"/>
</dbReference>
<gene>
    <name evidence="14" type="ORF">TCAL_05301</name>
</gene>
<evidence type="ECO:0000256" key="11">
    <source>
        <dbReference type="SAM" id="MobiDB-lite"/>
    </source>
</evidence>
<keyword evidence="4" id="KW-0812">Transmembrane</keyword>
<keyword evidence="8" id="KW-0472">Membrane</keyword>
<evidence type="ECO:0000256" key="1">
    <source>
        <dbReference type="ARBA" id="ARBA00004167"/>
    </source>
</evidence>
<keyword evidence="6" id="KW-0677">Repeat</keyword>
<dbReference type="Gene3D" id="3.40.50.10140">
    <property type="entry name" value="Toll/interleukin-1 receptor homology (TIR) domain"/>
    <property type="match status" value="1"/>
</dbReference>
<dbReference type="GO" id="GO:0005886">
    <property type="term" value="C:plasma membrane"/>
    <property type="evidence" value="ECO:0007669"/>
    <property type="project" value="TreeGrafter"/>
</dbReference>
<dbReference type="PANTHER" id="PTHR24365">
    <property type="entry name" value="TOLL-LIKE RECEPTOR"/>
    <property type="match status" value="1"/>
</dbReference>
<dbReference type="SUPFAM" id="SSF52047">
    <property type="entry name" value="RNI-like"/>
    <property type="match status" value="1"/>
</dbReference>
<dbReference type="OMA" id="WIHRESH"/>
<feature type="domain" description="TIR" evidence="13">
    <location>
        <begin position="748"/>
        <end position="897"/>
    </location>
</feature>
<dbReference type="PANTHER" id="PTHR24365:SF530">
    <property type="entry name" value="MSTPROX-RELATED"/>
    <property type="match status" value="1"/>
</dbReference>
<keyword evidence="9" id="KW-0675">Receptor</keyword>
<keyword evidence="3" id="KW-0433">Leucine-rich repeat</keyword>
<evidence type="ECO:0000256" key="3">
    <source>
        <dbReference type="ARBA" id="ARBA00022614"/>
    </source>
</evidence>
<keyword evidence="10" id="KW-0325">Glycoprotein</keyword>
<reference evidence="14 15" key="1">
    <citation type="journal article" date="2018" name="Nat. Ecol. Evol.">
        <title>Genomic signatures of mitonuclear coevolution across populations of Tigriopus californicus.</title>
        <authorList>
            <person name="Barreto F.S."/>
            <person name="Watson E.T."/>
            <person name="Lima T.G."/>
            <person name="Willett C.S."/>
            <person name="Edmands S."/>
            <person name="Li W."/>
            <person name="Burton R.S."/>
        </authorList>
    </citation>
    <scope>NUCLEOTIDE SEQUENCE [LARGE SCALE GENOMIC DNA]</scope>
    <source>
        <strain evidence="14 15">San Diego</strain>
    </source>
</reference>
<organism evidence="14 15">
    <name type="scientific">Tigriopus californicus</name>
    <name type="common">Marine copepod</name>
    <dbReference type="NCBI Taxonomy" id="6832"/>
    <lineage>
        <taxon>Eukaryota</taxon>
        <taxon>Metazoa</taxon>
        <taxon>Ecdysozoa</taxon>
        <taxon>Arthropoda</taxon>
        <taxon>Crustacea</taxon>
        <taxon>Multicrustacea</taxon>
        <taxon>Hexanauplia</taxon>
        <taxon>Copepoda</taxon>
        <taxon>Harpacticoida</taxon>
        <taxon>Harpacticidae</taxon>
        <taxon>Tigriopus</taxon>
    </lineage>
</organism>
<name>A0A553P285_TIGCA</name>
<protein>
    <recommendedName>
        <fullName evidence="13">TIR domain-containing protein</fullName>
    </recommendedName>
</protein>
<dbReference type="InterPro" id="IPR001611">
    <property type="entry name" value="Leu-rich_rpt"/>
</dbReference>
<feature type="signal peptide" evidence="12">
    <location>
        <begin position="1"/>
        <end position="28"/>
    </location>
</feature>
<dbReference type="Gene3D" id="3.80.10.10">
    <property type="entry name" value="Ribonuclease Inhibitor"/>
    <property type="match status" value="3"/>
</dbReference>
<evidence type="ECO:0000256" key="10">
    <source>
        <dbReference type="ARBA" id="ARBA00023180"/>
    </source>
</evidence>
<comment type="similarity">
    <text evidence="2">Belongs to the Toll-like receptor family.</text>
</comment>
<feature type="compositionally biased region" description="Low complexity" evidence="11">
    <location>
        <begin position="90"/>
        <end position="107"/>
    </location>
</feature>
<keyword evidence="7" id="KW-1133">Transmembrane helix</keyword>
<evidence type="ECO:0000256" key="12">
    <source>
        <dbReference type="SAM" id="SignalP"/>
    </source>
</evidence>
<evidence type="ECO:0000256" key="5">
    <source>
        <dbReference type="ARBA" id="ARBA00022729"/>
    </source>
</evidence>
<dbReference type="SUPFAM" id="SSF52200">
    <property type="entry name" value="Toll/Interleukin receptor TIR domain"/>
    <property type="match status" value="1"/>
</dbReference>
<keyword evidence="5 12" id="KW-0732">Signal</keyword>
<dbReference type="STRING" id="6832.A0A553P285"/>
<dbReference type="AlphaFoldDB" id="A0A553P285"/>
<evidence type="ECO:0000313" key="15">
    <source>
        <dbReference type="Proteomes" id="UP000318571"/>
    </source>
</evidence>
<dbReference type="Proteomes" id="UP000318571">
    <property type="component" value="Chromosome 7"/>
</dbReference>
<dbReference type="GO" id="GO:0038023">
    <property type="term" value="F:signaling receptor activity"/>
    <property type="evidence" value="ECO:0007669"/>
    <property type="project" value="TreeGrafter"/>
</dbReference>
<evidence type="ECO:0000256" key="6">
    <source>
        <dbReference type="ARBA" id="ARBA00022737"/>
    </source>
</evidence>
<sequence length="918" mass="104023">MEQAMNPWDVFVIVTLLLISVPAHWINAQSHGSMAHGFQKIIRDRDSCIHLTQTSAVDKTMAIPPDWEVPTYHPPFTTTSRPHWDKPDFSTTTTTTPSSSSDNSTLTEKPSTCSYSSECGDMICNNAKIEAIPTEEIPANLSMFQVSQTQLHVLDYGVFQGKSIEAIIIQDNPLDQITEGAFDGVGGLRFLMIKGNDLKVVEYQWANFFIPFRGLDDLEALVLDHNLLDLAGVGIEMSDYSKILPSVLYLSLRSNPLRRIERNFFTPLFDSPLRSLDLQSGSLETIHSEAFKPLIQLREINLYNNYKLFQASGVNSTFPHFTLSPLKHLNTVNFGANLLTSVPWNHLRVVNGTLLHLILTGNVFIELGMNNLEHGAEDTFPHLPQLKTLVLDACRIQVIQQSVFENLPKLRTLSLKQNPLFTIPTAAVIPSLRALYFEGFEEMFRDGDKFYFEGPSFQSKGFQSNLETLSITHSEMELITPESFHGLEKLSKLVLDFSTFEGIANGAFSSLKRLEKLSLYSALGLNEVPVTLLTGPKKLTVLDLTFIPISSGNYHAAVAEKAARQCIDDYPLDTVHVLNLTGSLINLADPMEYLALESMPQLRNHDIINLTKGMLDDIAPLKEIDFRNSFFECNENIPRFLQMSERPNSTLLIHGFSLGYGYFCRRPNGTKVSFRDYAEQGFDLDDGIQAGENENYTALISSLLASIAAMTVLMVLANTAYKNRWYFEYQWAKRNVQRQRQKGDSDSFQYHTFISYNNEDKDLVHNFVLPALENEVPNVRVCIHERDFVVGKSIIENIVSSLESSRTCIIVLSKDYAKSEWCRFEAQMALRMFQEDERTSKMIVVIVRNRIPGPHLNKTLKTIIKLRTYLEWNDPEEGSSPSKRTLNTFFKRLRFSLDCLNPHEESISINDTDLLSFF</sequence>
<evidence type="ECO:0000313" key="14">
    <source>
        <dbReference type="EMBL" id="TRY71807.1"/>
    </source>
</evidence>
<dbReference type="Pfam" id="PF13855">
    <property type="entry name" value="LRR_8"/>
    <property type="match status" value="2"/>
</dbReference>
<feature type="region of interest" description="Disordered" evidence="11">
    <location>
        <begin position="72"/>
        <end position="114"/>
    </location>
</feature>
<dbReference type="InterPro" id="IPR000157">
    <property type="entry name" value="TIR_dom"/>
</dbReference>
<dbReference type="InterPro" id="IPR026906">
    <property type="entry name" value="LRR_5"/>
</dbReference>
<dbReference type="InterPro" id="IPR035897">
    <property type="entry name" value="Toll_tir_struct_dom_sf"/>
</dbReference>
<evidence type="ECO:0000256" key="2">
    <source>
        <dbReference type="ARBA" id="ARBA00009634"/>
    </source>
</evidence>
<dbReference type="InterPro" id="IPR003591">
    <property type="entry name" value="Leu-rich_rpt_typical-subtyp"/>
</dbReference>
<comment type="subcellular location">
    <subcellularLocation>
        <location evidence="1">Membrane</location>
        <topology evidence="1">Single-pass membrane protein</topology>
    </subcellularLocation>
</comment>
<evidence type="ECO:0000259" key="13">
    <source>
        <dbReference type="PROSITE" id="PS50104"/>
    </source>
</evidence>
<proteinExistence type="inferred from homology"/>
<evidence type="ECO:0000256" key="8">
    <source>
        <dbReference type="ARBA" id="ARBA00023136"/>
    </source>
</evidence>
<evidence type="ECO:0000256" key="7">
    <source>
        <dbReference type="ARBA" id="ARBA00022989"/>
    </source>
</evidence>
<dbReference type="EMBL" id="VCGU01000008">
    <property type="protein sequence ID" value="TRY71807.1"/>
    <property type="molecule type" value="Genomic_DNA"/>
</dbReference>
<dbReference type="SMART" id="SM00369">
    <property type="entry name" value="LRR_TYP"/>
    <property type="match status" value="6"/>
</dbReference>